<reference evidence="5 6" key="1">
    <citation type="submission" date="2016-10" db="EMBL/GenBank/DDBJ databases">
        <authorList>
            <person name="de Groot N.N."/>
        </authorList>
    </citation>
    <scope>NUCLEOTIDE SEQUENCE [LARGE SCALE GENOMIC DNA]</scope>
    <source>
        <strain evidence="5 6">CGMCC 1.10836</strain>
    </source>
</reference>
<evidence type="ECO:0000256" key="1">
    <source>
        <dbReference type="ARBA" id="ARBA00023015"/>
    </source>
</evidence>
<dbReference type="Pfam" id="PF09278">
    <property type="entry name" value="MerR-DNA-bind"/>
    <property type="match status" value="1"/>
</dbReference>
<feature type="domain" description="HTH merR-type" evidence="4">
    <location>
        <begin position="1"/>
        <end position="68"/>
    </location>
</feature>
<dbReference type="InterPro" id="IPR009061">
    <property type="entry name" value="DNA-bd_dom_put_sf"/>
</dbReference>
<dbReference type="PANTHER" id="PTHR30204">
    <property type="entry name" value="REDOX-CYCLING DRUG-SENSING TRANSCRIPTIONAL ACTIVATOR SOXR"/>
    <property type="match status" value="1"/>
</dbReference>
<dbReference type="RefSeq" id="WP_050520495.1">
    <property type="nucleotide sequence ID" value="NZ_FOCO01000010.1"/>
</dbReference>
<keyword evidence="3" id="KW-0804">Transcription</keyword>
<dbReference type="AlphaFoldDB" id="A0A1H8FAG2"/>
<evidence type="ECO:0000313" key="5">
    <source>
        <dbReference type="EMBL" id="SEN28207.1"/>
    </source>
</evidence>
<dbReference type="InterPro" id="IPR047057">
    <property type="entry name" value="MerR_fam"/>
</dbReference>
<keyword evidence="6" id="KW-1185">Reference proteome</keyword>
<dbReference type="PROSITE" id="PS50937">
    <property type="entry name" value="HTH_MERR_2"/>
    <property type="match status" value="1"/>
</dbReference>
<name>A0A1H8FAG2_9RHOB</name>
<dbReference type="Gene3D" id="1.10.1660.10">
    <property type="match status" value="1"/>
</dbReference>
<keyword evidence="1" id="KW-0805">Transcription regulation</keyword>
<dbReference type="GO" id="GO:0003677">
    <property type="term" value="F:DNA binding"/>
    <property type="evidence" value="ECO:0007669"/>
    <property type="project" value="UniProtKB-KW"/>
</dbReference>
<proteinExistence type="predicted"/>
<dbReference type="STRING" id="1077947.SAMN05216227_101071"/>
<evidence type="ECO:0000313" key="6">
    <source>
        <dbReference type="Proteomes" id="UP000183002"/>
    </source>
</evidence>
<dbReference type="Pfam" id="PF00376">
    <property type="entry name" value="MerR"/>
    <property type="match status" value="1"/>
</dbReference>
<sequence>MNIKDAVGRANLPAKIIHYYEDVGLIRPLRDPNGYRVSRDSDVHKLGFLGRARALGFTIKDCRVLLSLYEDKARASADVKDIAQRHLDQITQKINALQAMQDTLSHLVTTCHGDTRPECPILADLAPAIPSGQNR</sequence>
<organism evidence="5 6">
    <name type="scientific">Pseudorhodobacter antarcticus</name>
    <dbReference type="NCBI Taxonomy" id="1077947"/>
    <lineage>
        <taxon>Bacteria</taxon>
        <taxon>Pseudomonadati</taxon>
        <taxon>Pseudomonadota</taxon>
        <taxon>Alphaproteobacteria</taxon>
        <taxon>Rhodobacterales</taxon>
        <taxon>Paracoccaceae</taxon>
        <taxon>Pseudorhodobacter</taxon>
    </lineage>
</organism>
<dbReference type="SMART" id="SM00422">
    <property type="entry name" value="HTH_MERR"/>
    <property type="match status" value="1"/>
</dbReference>
<dbReference type="EMBL" id="FOCO01000010">
    <property type="protein sequence ID" value="SEN28207.1"/>
    <property type="molecule type" value="Genomic_DNA"/>
</dbReference>
<dbReference type="InterPro" id="IPR015358">
    <property type="entry name" value="Tscrpt_reg_MerR_DNA-bd"/>
</dbReference>
<accession>A0A1H8FAG2</accession>
<dbReference type="InterPro" id="IPR000551">
    <property type="entry name" value="MerR-type_HTH_dom"/>
</dbReference>
<gene>
    <name evidence="5" type="ORF">SAMN05216227_101071</name>
</gene>
<dbReference type="Proteomes" id="UP000183002">
    <property type="component" value="Unassembled WGS sequence"/>
</dbReference>
<evidence type="ECO:0000256" key="3">
    <source>
        <dbReference type="ARBA" id="ARBA00023163"/>
    </source>
</evidence>
<evidence type="ECO:0000259" key="4">
    <source>
        <dbReference type="PROSITE" id="PS50937"/>
    </source>
</evidence>
<dbReference type="PANTHER" id="PTHR30204:SF94">
    <property type="entry name" value="HEAVY METAL-DEPENDENT TRANSCRIPTIONAL REGULATOR HI_0293-RELATED"/>
    <property type="match status" value="1"/>
</dbReference>
<dbReference type="GO" id="GO:0003700">
    <property type="term" value="F:DNA-binding transcription factor activity"/>
    <property type="evidence" value="ECO:0007669"/>
    <property type="project" value="InterPro"/>
</dbReference>
<dbReference type="OrthoDB" id="9802944at2"/>
<protein>
    <submittedName>
        <fullName evidence="5">Transcriptional regulator</fullName>
    </submittedName>
</protein>
<dbReference type="SUPFAM" id="SSF46955">
    <property type="entry name" value="Putative DNA-binding domain"/>
    <property type="match status" value="1"/>
</dbReference>
<evidence type="ECO:0000256" key="2">
    <source>
        <dbReference type="ARBA" id="ARBA00023125"/>
    </source>
</evidence>
<keyword evidence="2" id="KW-0238">DNA-binding</keyword>